<protein>
    <submittedName>
        <fullName evidence="2">(northern house mosquito) hypothetical protein</fullName>
    </submittedName>
</protein>
<evidence type="ECO:0000313" key="2">
    <source>
        <dbReference type="EMBL" id="CAG6536770.1"/>
    </source>
</evidence>
<feature type="region of interest" description="Disordered" evidence="1">
    <location>
        <begin position="18"/>
        <end position="106"/>
    </location>
</feature>
<dbReference type="AlphaFoldDB" id="A0A8D8MQY2"/>
<proteinExistence type="predicted"/>
<dbReference type="EMBL" id="HBUE01215599">
    <property type="protein sequence ID" value="CAG6536770.1"/>
    <property type="molecule type" value="Transcribed_RNA"/>
</dbReference>
<feature type="compositionally biased region" description="Basic residues" evidence="1">
    <location>
        <begin position="89"/>
        <end position="106"/>
    </location>
</feature>
<accession>A0A8D8MQY2</accession>
<evidence type="ECO:0000256" key="1">
    <source>
        <dbReference type="SAM" id="MobiDB-lite"/>
    </source>
</evidence>
<sequence>MPDRKDGKVTKRLRLIPARLPFCSQPNSSPSFQSPPDCTGHNLDQDHQVGPQPGRSRLSNPQEEASKKKNDYDENITISSICNATKRAEKARKKRVTGKCTYKSHP</sequence>
<feature type="compositionally biased region" description="Low complexity" evidence="1">
    <location>
        <begin position="21"/>
        <end position="36"/>
    </location>
</feature>
<name>A0A8D8MQY2_CULPI</name>
<dbReference type="EMBL" id="HBUE01322159">
    <property type="protein sequence ID" value="CAG6588770.1"/>
    <property type="molecule type" value="Transcribed_RNA"/>
</dbReference>
<reference evidence="2" key="1">
    <citation type="submission" date="2021-05" db="EMBL/GenBank/DDBJ databases">
        <authorList>
            <person name="Alioto T."/>
            <person name="Alioto T."/>
            <person name="Gomez Garrido J."/>
        </authorList>
    </citation>
    <scope>NUCLEOTIDE SEQUENCE</scope>
</reference>
<organism evidence="2">
    <name type="scientific">Culex pipiens</name>
    <name type="common">House mosquito</name>
    <dbReference type="NCBI Taxonomy" id="7175"/>
    <lineage>
        <taxon>Eukaryota</taxon>
        <taxon>Metazoa</taxon>
        <taxon>Ecdysozoa</taxon>
        <taxon>Arthropoda</taxon>
        <taxon>Hexapoda</taxon>
        <taxon>Insecta</taxon>
        <taxon>Pterygota</taxon>
        <taxon>Neoptera</taxon>
        <taxon>Endopterygota</taxon>
        <taxon>Diptera</taxon>
        <taxon>Nematocera</taxon>
        <taxon>Culicoidea</taxon>
        <taxon>Culicidae</taxon>
        <taxon>Culicinae</taxon>
        <taxon>Culicini</taxon>
        <taxon>Culex</taxon>
        <taxon>Culex</taxon>
    </lineage>
</organism>